<dbReference type="Pfam" id="PF07730">
    <property type="entry name" value="HisKA_3"/>
    <property type="match status" value="1"/>
</dbReference>
<keyword evidence="5" id="KW-0547">Nucleotide-binding</keyword>
<keyword evidence="3" id="KW-0597">Phosphoprotein</keyword>
<dbReference type="SMART" id="SM00387">
    <property type="entry name" value="HATPase_c"/>
    <property type="match status" value="1"/>
</dbReference>
<dbReference type="InterPro" id="IPR011712">
    <property type="entry name" value="Sig_transdc_His_kin_sub3_dim/P"/>
</dbReference>
<gene>
    <name evidence="11" type="ORF">FNW02_07510</name>
</gene>
<dbReference type="EC" id="2.7.13.3" evidence="2"/>
<dbReference type="Pfam" id="PF02518">
    <property type="entry name" value="HATPase_c"/>
    <property type="match status" value="1"/>
</dbReference>
<dbReference type="GO" id="GO:0046983">
    <property type="term" value="F:protein dimerization activity"/>
    <property type="evidence" value="ECO:0007669"/>
    <property type="project" value="InterPro"/>
</dbReference>
<keyword evidence="9" id="KW-0812">Transmembrane</keyword>
<keyword evidence="7" id="KW-0067">ATP-binding</keyword>
<dbReference type="InterPro" id="IPR036890">
    <property type="entry name" value="HATPase_C_sf"/>
</dbReference>
<dbReference type="InterPro" id="IPR003594">
    <property type="entry name" value="HATPase_dom"/>
</dbReference>
<dbReference type="InterPro" id="IPR050482">
    <property type="entry name" value="Sensor_HK_TwoCompSys"/>
</dbReference>
<feature type="domain" description="Histidine kinase" evidence="10">
    <location>
        <begin position="210"/>
        <end position="395"/>
    </location>
</feature>
<name>A0AA40SV87_9NOST</name>
<evidence type="ECO:0000256" key="9">
    <source>
        <dbReference type="SAM" id="Phobius"/>
    </source>
</evidence>
<keyword evidence="12" id="KW-1185">Reference proteome</keyword>
<dbReference type="GO" id="GO:0000155">
    <property type="term" value="F:phosphorelay sensor kinase activity"/>
    <property type="evidence" value="ECO:0007669"/>
    <property type="project" value="InterPro"/>
</dbReference>
<dbReference type="InterPro" id="IPR005467">
    <property type="entry name" value="His_kinase_dom"/>
</dbReference>
<keyword evidence="6 11" id="KW-0418">Kinase</keyword>
<dbReference type="Proteomes" id="UP001165986">
    <property type="component" value="Unassembled WGS sequence"/>
</dbReference>
<keyword evidence="9" id="KW-1133">Transmembrane helix</keyword>
<dbReference type="AlphaFoldDB" id="A0AA40SV87"/>
<dbReference type="SUPFAM" id="SSF55874">
    <property type="entry name" value="ATPase domain of HSP90 chaperone/DNA topoisomerase II/histidine kinase"/>
    <property type="match status" value="1"/>
</dbReference>
<feature type="transmembrane region" description="Helical" evidence="9">
    <location>
        <begin position="45"/>
        <end position="63"/>
    </location>
</feature>
<dbReference type="CDD" id="cd16917">
    <property type="entry name" value="HATPase_UhpB-NarQ-NarX-like"/>
    <property type="match status" value="1"/>
</dbReference>
<dbReference type="Gene3D" id="1.20.5.1930">
    <property type="match status" value="1"/>
</dbReference>
<sequence length="396" mass="44465">MNEIKSTFPSIRRTILYAEWTLLLVTTFICLTSSAIYYLPNTPKIVILPFIFAFALLSLIFPIKHNINQRRAYIFLEILLLLSIRLIGFNLDTILVHIIIAKSCFLLGRKDVIITVIATGLAWSLISFSTFPRAIEWLSSVNPPTAEDTKQIIIDSLIQDVGYYLAASVFVILMSFVVLAEQKSRQQAVTLAQEVEVLAATLERTRIAREVHDTLGHTLTTLDVQLELVQRLRQRKPEQAVQALDTAKILAKQCLQDVRIAVQTMRSKDFNLNEALSTLVEQVKQNQSFTIRVDVSLPKLPLQTSHQLYCIVQEGLTNIQKHAHACCVTLRGYSTVSAIILELTDDGRGFDSELPRSGFGLRGMQERVQLLGGELKINTQINKGTAIQVMVPLHEA</sequence>
<dbReference type="RefSeq" id="WP_191756933.1">
    <property type="nucleotide sequence ID" value="NZ_VJXY01000006.1"/>
</dbReference>
<proteinExistence type="predicted"/>
<feature type="transmembrane region" description="Helical" evidence="9">
    <location>
        <begin position="75"/>
        <end position="100"/>
    </location>
</feature>
<dbReference type="GO" id="GO:0016020">
    <property type="term" value="C:membrane"/>
    <property type="evidence" value="ECO:0007669"/>
    <property type="project" value="InterPro"/>
</dbReference>
<keyword evidence="4" id="KW-0808">Transferase</keyword>
<keyword evidence="8" id="KW-0902">Two-component regulatory system</keyword>
<accession>A0AA40SV87</accession>
<dbReference type="EMBL" id="VJXY01000006">
    <property type="protein sequence ID" value="MBD6615684.1"/>
    <property type="molecule type" value="Genomic_DNA"/>
</dbReference>
<evidence type="ECO:0000259" key="10">
    <source>
        <dbReference type="PROSITE" id="PS50109"/>
    </source>
</evidence>
<dbReference type="Gene3D" id="3.30.565.10">
    <property type="entry name" value="Histidine kinase-like ATPase, C-terminal domain"/>
    <property type="match status" value="1"/>
</dbReference>
<feature type="transmembrane region" description="Helical" evidence="9">
    <location>
        <begin position="161"/>
        <end position="180"/>
    </location>
</feature>
<reference evidence="11" key="1">
    <citation type="submission" date="2019-07" db="EMBL/GenBank/DDBJ databases">
        <title>Toxilogical consequences of a new and cryptic species of cyanobacteria (Komarekiella delphini-convector) recovered from the epidermis of a bottlenose dolphin and 1500 ft. in the air.</title>
        <authorList>
            <person name="Brown A.O."/>
            <person name="Dvorak P."/>
            <person name="Villanueva C.D."/>
            <person name="Foss A.J."/>
            <person name="Garvey A.D."/>
            <person name="Gibson Q.A."/>
            <person name="Johansen J.R."/>
            <person name="Casamatta D.A."/>
        </authorList>
    </citation>
    <scope>NUCLEOTIDE SEQUENCE</scope>
    <source>
        <strain evidence="11">SJRDD-AB1</strain>
    </source>
</reference>
<evidence type="ECO:0000256" key="5">
    <source>
        <dbReference type="ARBA" id="ARBA00022741"/>
    </source>
</evidence>
<protein>
    <recommendedName>
        <fullName evidence="2">histidine kinase</fullName>
        <ecNumber evidence="2">2.7.13.3</ecNumber>
    </recommendedName>
</protein>
<evidence type="ECO:0000313" key="11">
    <source>
        <dbReference type="EMBL" id="MBD6615684.1"/>
    </source>
</evidence>
<keyword evidence="9" id="KW-0472">Membrane</keyword>
<dbReference type="GO" id="GO:0005524">
    <property type="term" value="F:ATP binding"/>
    <property type="evidence" value="ECO:0007669"/>
    <property type="project" value="UniProtKB-KW"/>
</dbReference>
<comment type="catalytic activity">
    <reaction evidence="1">
        <text>ATP + protein L-histidine = ADP + protein N-phospho-L-histidine.</text>
        <dbReference type="EC" id="2.7.13.3"/>
    </reaction>
</comment>
<comment type="caution">
    <text evidence="11">The sequence shown here is derived from an EMBL/GenBank/DDBJ whole genome shotgun (WGS) entry which is preliminary data.</text>
</comment>
<evidence type="ECO:0000256" key="1">
    <source>
        <dbReference type="ARBA" id="ARBA00000085"/>
    </source>
</evidence>
<dbReference type="PROSITE" id="PS50109">
    <property type="entry name" value="HIS_KIN"/>
    <property type="match status" value="1"/>
</dbReference>
<evidence type="ECO:0000256" key="2">
    <source>
        <dbReference type="ARBA" id="ARBA00012438"/>
    </source>
</evidence>
<organism evidence="11 12">
    <name type="scientific">Komarekiella delphini-convector SJRDD-AB1</name>
    <dbReference type="NCBI Taxonomy" id="2593771"/>
    <lineage>
        <taxon>Bacteria</taxon>
        <taxon>Bacillati</taxon>
        <taxon>Cyanobacteriota</taxon>
        <taxon>Cyanophyceae</taxon>
        <taxon>Nostocales</taxon>
        <taxon>Nostocaceae</taxon>
        <taxon>Komarekiella</taxon>
        <taxon>Komarekiella delphini-convector</taxon>
    </lineage>
</organism>
<evidence type="ECO:0000256" key="4">
    <source>
        <dbReference type="ARBA" id="ARBA00022679"/>
    </source>
</evidence>
<evidence type="ECO:0000313" key="12">
    <source>
        <dbReference type="Proteomes" id="UP001165986"/>
    </source>
</evidence>
<evidence type="ECO:0000256" key="6">
    <source>
        <dbReference type="ARBA" id="ARBA00022777"/>
    </source>
</evidence>
<evidence type="ECO:0000256" key="8">
    <source>
        <dbReference type="ARBA" id="ARBA00023012"/>
    </source>
</evidence>
<evidence type="ECO:0000256" key="3">
    <source>
        <dbReference type="ARBA" id="ARBA00022553"/>
    </source>
</evidence>
<dbReference type="PANTHER" id="PTHR24421">
    <property type="entry name" value="NITRATE/NITRITE SENSOR PROTEIN NARX-RELATED"/>
    <property type="match status" value="1"/>
</dbReference>
<evidence type="ECO:0000256" key="7">
    <source>
        <dbReference type="ARBA" id="ARBA00022840"/>
    </source>
</evidence>
<dbReference type="PANTHER" id="PTHR24421:SF10">
    <property type="entry name" value="NITRATE_NITRITE SENSOR PROTEIN NARQ"/>
    <property type="match status" value="1"/>
</dbReference>
<feature type="transmembrane region" description="Helical" evidence="9">
    <location>
        <begin position="112"/>
        <end position="131"/>
    </location>
</feature>
<feature type="transmembrane region" description="Helical" evidence="9">
    <location>
        <begin position="20"/>
        <end position="39"/>
    </location>
</feature>